<dbReference type="Proteomes" id="UP000069241">
    <property type="component" value="Chromosome"/>
</dbReference>
<dbReference type="EMBL" id="CP014229">
    <property type="protein sequence ID" value="AMD90063.1"/>
    <property type="molecule type" value="Genomic_DNA"/>
</dbReference>
<gene>
    <name evidence="1" type="ORF">AXF13_07990</name>
</gene>
<evidence type="ECO:0000313" key="2">
    <source>
        <dbReference type="Proteomes" id="UP000069241"/>
    </source>
</evidence>
<proteinExistence type="predicted"/>
<dbReference type="AlphaFoldDB" id="A0A109W499"/>
<keyword evidence="2" id="KW-1185">Reference proteome</keyword>
<organism evidence="1 2">
    <name type="scientific">Desulfovibrio fairfieldensis</name>
    <dbReference type="NCBI Taxonomy" id="44742"/>
    <lineage>
        <taxon>Bacteria</taxon>
        <taxon>Pseudomonadati</taxon>
        <taxon>Thermodesulfobacteriota</taxon>
        <taxon>Desulfovibrionia</taxon>
        <taxon>Desulfovibrionales</taxon>
        <taxon>Desulfovibrionaceae</taxon>
        <taxon>Desulfovibrio</taxon>
    </lineage>
</organism>
<dbReference type="STRING" id="44742.AXF13_07990"/>
<reference evidence="2" key="1">
    <citation type="submission" date="2016-02" db="EMBL/GenBank/DDBJ databases">
        <authorList>
            <person name="Holder M.E."/>
            <person name="Ajami N.J."/>
            <person name="Petrosino J.F."/>
        </authorList>
    </citation>
    <scope>NUCLEOTIDE SEQUENCE [LARGE SCALE GENOMIC DNA]</scope>
    <source>
        <strain evidence="2">CCUG 45958</strain>
    </source>
</reference>
<name>A0A109W499_9BACT</name>
<dbReference type="KEGG" id="dfi:AXF13_07990"/>
<protein>
    <submittedName>
        <fullName evidence="1">Uncharacterized protein</fullName>
    </submittedName>
</protein>
<sequence>MLVSVATLQRLEKGAPGVSLGTLMTALTCLQLENDIDAVAAMETDMVGLEYERRRLEGLNRRQSGPAKENIYNF</sequence>
<evidence type="ECO:0000313" key="1">
    <source>
        <dbReference type="EMBL" id="AMD90063.1"/>
    </source>
</evidence>
<accession>A0A109W499</accession>